<evidence type="ECO:0000313" key="4">
    <source>
        <dbReference type="Proteomes" id="UP000321822"/>
    </source>
</evidence>
<proteinExistence type="predicted"/>
<dbReference type="AlphaFoldDB" id="A0A5C6QP88"/>
<keyword evidence="4" id="KW-1185">Reference proteome</keyword>
<comment type="caution">
    <text evidence="3">The sequence shown here is derived from an EMBL/GenBank/DDBJ whole genome shotgun (WGS) entry which is preliminary data.</text>
</comment>
<keyword evidence="1" id="KW-0175">Coiled coil</keyword>
<protein>
    <submittedName>
        <fullName evidence="3">Uncharacterized protein</fullName>
    </submittedName>
</protein>
<reference evidence="3 4" key="1">
    <citation type="submission" date="2019-07" db="EMBL/GenBank/DDBJ databases">
        <title>Genomes of sea-ice associated Colwellia species.</title>
        <authorList>
            <person name="Bowman J.P."/>
        </authorList>
    </citation>
    <scope>NUCLEOTIDE SEQUENCE [LARGE SCALE GENOMIC DNA]</scope>
    <source>
        <strain evidence="3 4">ACAM 459</strain>
    </source>
</reference>
<feature type="compositionally biased region" description="Basic and acidic residues" evidence="2">
    <location>
        <begin position="100"/>
        <end position="110"/>
    </location>
</feature>
<feature type="compositionally biased region" description="Basic and acidic residues" evidence="2">
    <location>
        <begin position="58"/>
        <end position="83"/>
    </location>
</feature>
<dbReference type="OrthoDB" id="6228822at2"/>
<organism evidence="3 4">
    <name type="scientific">Colwellia demingiae</name>
    <dbReference type="NCBI Taxonomy" id="89401"/>
    <lineage>
        <taxon>Bacteria</taxon>
        <taxon>Pseudomonadati</taxon>
        <taxon>Pseudomonadota</taxon>
        <taxon>Gammaproteobacteria</taxon>
        <taxon>Alteromonadales</taxon>
        <taxon>Colwelliaceae</taxon>
        <taxon>Colwellia</taxon>
    </lineage>
</organism>
<name>A0A5C6QP88_9GAMM</name>
<dbReference type="EMBL" id="VOLT01000002">
    <property type="protein sequence ID" value="TWX70794.1"/>
    <property type="molecule type" value="Genomic_DNA"/>
</dbReference>
<dbReference type="Proteomes" id="UP000321822">
    <property type="component" value="Unassembled WGS sequence"/>
</dbReference>
<feature type="region of interest" description="Disordered" evidence="2">
    <location>
        <begin position="1"/>
        <end position="32"/>
    </location>
</feature>
<evidence type="ECO:0000256" key="1">
    <source>
        <dbReference type="SAM" id="Coils"/>
    </source>
</evidence>
<accession>A0A5C6QP88</accession>
<feature type="region of interest" description="Disordered" evidence="2">
    <location>
        <begin position="45"/>
        <end position="110"/>
    </location>
</feature>
<evidence type="ECO:0000256" key="2">
    <source>
        <dbReference type="SAM" id="MobiDB-lite"/>
    </source>
</evidence>
<gene>
    <name evidence="3" type="ORF">ESZ36_03835</name>
</gene>
<dbReference type="RefSeq" id="WP_146783806.1">
    <property type="nucleotide sequence ID" value="NZ_VOLT01000002.1"/>
</dbReference>
<sequence length="170" mass="18167">MDSINTSVLTTQFSGADTSRSAQTAAVPVTSTPIVNTTQQVDVTIPDKSKQLQPDKLALSEEAKAKSAEAEAGTKEKSEDNKSIDASSLNGAMSPEESAAAEKAKESDLDTQIRELSMEILELSVKVQMLQDKEDKASVKELQSLEVDLAMKKGKLEALLEQKLQQASAG</sequence>
<feature type="coiled-coil region" evidence="1">
    <location>
        <begin position="113"/>
        <end position="162"/>
    </location>
</feature>
<evidence type="ECO:0000313" key="3">
    <source>
        <dbReference type="EMBL" id="TWX70794.1"/>
    </source>
</evidence>